<evidence type="ECO:0008006" key="5">
    <source>
        <dbReference type="Google" id="ProtNLM"/>
    </source>
</evidence>
<dbReference type="InterPro" id="IPR001539">
    <property type="entry name" value="Peptidase_U32"/>
</dbReference>
<dbReference type="PANTHER" id="PTHR30217">
    <property type="entry name" value="PEPTIDASE U32 FAMILY"/>
    <property type="match status" value="1"/>
</dbReference>
<keyword evidence="1" id="KW-0645">Protease</keyword>
<dbReference type="GO" id="GO:0006508">
    <property type="term" value="P:proteolysis"/>
    <property type="evidence" value="ECO:0007669"/>
    <property type="project" value="UniProtKB-KW"/>
</dbReference>
<evidence type="ECO:0000256" key="3">
    <source>
        <dbReference type="ARBA" id="ARBA00038374"/>
    </source>
</evidence>
<keyword evidence="2" id="KW-0378">Hydrolase</keyword>
<dbReference type="AlphaFoldDB" id="K1YIN3"/>
<evidence type="ECO:0000256" key="1">
    <source>
        <dbReference type="ARBA" id="ARBA00022670"/>
    </source>
</evidence>
<dbReference type="GO" id="GO:0008233">
    <property type="term" value="F:peptidase activity"/>
    <property type="evidence" value="ECO:0007669"/>
    <property type="project" value="UniProtKB-KW"/>
</dbReference>
<gene>
    <name evidence="4" type="ORF">ACD_80C00097G0001</name>
</gene>
<protein>
    <recommendedName>
        <fullName evidence="5">Peptidase family U32 C-terminal domain-containing protein</fullName>
    </recommendedName>
</protein>
<evidence type="ECO:0000256" key="2">
    <source>
        <dbReference type="ARBA" id="ARBA00022801"/>
    </source>
</evidence>
<reference evidence="4" key="1">
    <citation type="journal article" date="2012" name="Science">
        <title>Fermentation, hydrogen, and sulfur metabolism in multiple uncultivated bacterial phyla.</title>
        <authorList>
            <person name="Wrighton K.C."/>
            <person name="Thomas B.C."/>
            <person name="Sharon I."/>
            <person name="Miller C.S."/>
            <person name="Castelle C.J."/>
            <person name="VerBerkmoes N.C."/>
            <person name="Wilkins M.J."/>
            <person name="Hettich R.L."/>
            <person name="Lipton M.S."/>
            <person name="Williams K.H."/>
            <person name="Long P.E."/>
            <person name="Banfield J.F."/>
        </authorList>
    </citation>
    <scope>NUCLEOTIDE SEQUENCE [LARGE SCALE GENOMIC DNA]</scope>
</reference>
<accession>K1YIN3</accession>
<proteinExistence type="inferred from homology"/>
<dbReference type="EMBL" id="AMFJ01036104">
    <property type="protein sequence ID" value="EKD25239.1"/>
    <property type="molecule type" value="Genomic_DNA"/>
</dbReference>
<dbReference type="PANTHER" id="PTHR30217:SF6">
    <property type="entry name" value="TRNA HYDROXYLATION PROTEIN P"/>
    <property type="match status" value="1"/>
</dbReference>
<comment type="caution">
    <text evidence="4">The sequence shown here is derived from an EMBL/GenBank/DDBJ whole genome shotgun (WGS) entry which is preliminary data.</text>
</comment>
<sequence>MHKPTIVAPGGSYEKAMVASHYGAEEVYVGVPFTSLRMRQNKIYNFDSLKKTVDDLHKNWSKALLTMNIFPKNIDIKVFELTVQKIADCGADAIIFSDPGTFHILKKYMPDTPLHMSTQASTMNYAAVQFWKDMGVKRIVFARELNIEEIKEIREKVPGMEIEIFVHGSMCMTYSGRCHLGDYMSWRPGNKGECSHACRFKYKVRLEEERRPGKFFQVEGDEDGSYILSSKDLCTIERLKEILPYVDAIKIEWRSKSEFYVGGIVKAYKHVRDAIIAGTPIDPKIADLVNVIPHRAYRDGFLFHKLSEFPEWETDIVDQTIQKSIAASETPNDEKQTVTTTLDSAGPLFNRNYFWMFSDQYIEYNGKKYFHIDPKEVLTPGMKLKYLTPTSMGELEILDILDAKGNALEKVHCNTKDVYILTDKKLEGREILYV</sequence>
<comment type="similarity">
    <text evidence="3">Belongs to the peptidase U32 family.</text>
</comment>
<dbReference type="InterPro" id="IPR051454">
    <property type="entry name" value="RNA/ubiquinone_mod_enzymes"/>
</dbReference>
<dbReference type="Pfam" id="PF01136">
    <property type="entry name" value="Peptidase_U32"/>
    <property type="match status" value="1"/>
</dbReference>
<organism evidence="4">
    <name type="scientific">uncultured bacterium</name>
    <name type="common">gcode 4</name>
    <dbReference type="NCBI Taxonomy" id="1234023"/>
    <lineage>
        <taxon>Bacteria</taxon>
        <taxon>environmental samples</taxon>
    </lineage>
</organism>
<name>K1YIN3_9BACT</name>
<evidence type="ECO:0000313" key="4">
    <source>
        <dbReference type="EMBL" id="EKD25239.1"/>
    </source>
</evidence>